<evidence type="ECO:0000313" key="3">
    <source>
        <dbReference type="EMBL" id="SEM69638.1"/>
    </source>
</evidence>
<dbReference type="Proteomes" id="UP000199158">
    <property type="component" value="Unassembled WGS sequence"/>
</dbReference>
<dbReference type="STRING" id="474960.SAMN05216180_1315"/>
<evidence type="ECO:0000256" key="2">
    <source>
        <dbReference type="HAMAP-Rule" id="MF_00795"/>
    </source>
</evidence>
<comment type="similarity">
    <text evidence="1 2">Belongs to the CutC family.</text>
</comment>
<sequence>MINNISVEICCGSLEDCLAAQSAGADCIELVTAHLLGGLTPSAGLLYKVKEKVRLPVSAIVRPRAAGFCYSDEDFEVMCRDAKEFARIGADGIVFGFLQPNGNLDYERCARFLDCVGDCTPVFHRAIDVVEDMLATAERLIGLGVKRILTSGGKENALAGAPTIRKLVQQCGDRIQILAGGGIRANNIAQVIAQTGVKMVHFSGTAYREDTSTCRNPNLNFGASVLPPNENFIVVNKNNISDIMTNI</sequence>
<dbReference type="CDD" id="cd00945">
    <property type="entry name" value="Aldolase_Class_I"/>
    <property type="match status" value="1"/>
</dbReference>
<dbReference type="Pfam" id="PF03932">
    <property type="entry name" value="CutC"/>
    <property type="match status" value="1"/>
</dbReference>
<dbReference type="Gene3D" id="3.20.20.380">
    <property type="entry name" value="Copper homeostasis (CutC) domain"/>
    <property type="match status" value="1"/>
</dbReference>
<dbReference type="OrthoDB" id="9815677at2"/>
<dbReference type="InterPro" id="IPR036822">
    <property type="entry name" value="CutC-like_dom_sf"/>
</dbReference>
<dbReference type="PANTHER" id="PTHR12598">
    <property type="entry name" value="COPPER HOMEOSTASIS PROTEIN CUTC"/>
    <property type="match status" value="1"/>
</dbReference>
<organism evidence="3 4">
    <name type="scientific">Hydrogenoanaerobacterium saccharovorans</name>
    <dbReference type="NCBI Taxonomy" id="474960"/>
    <lineage>
        <taxon>Bacteria</taxon>
        <taxon>Bacillati</taxon>
        <taxon>Bacillota</taxon>
        <taxon>Clostridia</taxon>
        <taxon>Eubacteriales</taxon>
        <taxon>Oscillospiraceae</taxon>
        <taxon>Hydrogenoanaerobacterium</taxon>
    </lineage>
</organism>
<evidence type="ECO:0000256" key="1">
    <source>
        <dbReference type="ARBA" id="ARBA00007768"/>
    </source>
</evidence>
<dbReference type="HAMAP" id="MF_00795">
    <property type="entry name" value="CutC"/>
    <property type="match status" value="1"/>
</dbReference>
<protein>
    <recommendedName>
        <fullName evidence="2">PF03932 family protein CutC</fullName>
    </recommendedName>
</protein>
<dbReference type="SUPFAM" id="SSF110395">
    <property type="entry name" value="CutC-like"/>
    <property type="match status" value="1"/>
</dbReference>
<comment type="caution">
    <text evidence="2">Once thought to be involved in copper homeostasis, experiments in E.coli have shown this is not the case.</text>
</comment>
<dbReference type="RefSeq" id="WP_092752846.1">
    <property type="nucleotide sequence ID" value="NZ_FOCG01000001.1"/>
</dbReference>
<name>A0A1H8AIH7_9FIRM</name>
<proteinExistence type="inferred from homology"/>
<dbReference type="GO" id="GO:0005737">
    <property type="term" value="C:cytoplasm"/>
    <property type="evidence" value="ECO:0007669"/>
    <property type="project" value="UniProtKB-SubCell"/>
</dbReference>
<reference evidence="3 4" key="1">
    <citation type="submission" date="2016-10" db="EMBL/GenBank/DDBJ databases">
        <authorList>
            <person name="de Groot N.N."/>
        </authorList>
    </citation>
    <scope>NUCLEOTIDE SEQUENCE [LARGE SCALE GENOMIC DNA]</scope>
    <source>
        <strain evidence="3 4">CGMCC 1.5070</strain>
    </source>
</reference>
<dbReference type="InterPro" id="IPR005627">
    <property type="entry name" value="CutC-like"/>
</dbReference>
<dbReference type="PANTHER" id="PTHR12598:SF0">
    <property type="entry name" value="COPPER HOMEOSTASIS PROTEIN CUTC HOMOLOG"/>
    <property type="match status" value="1"/>
</dbReference>
<accession>A0A1H8AIH7</accession>
<gene>
    <name evidence="2" type="primary">cutC</name>
    <name evidence="3" type="ORF">SAMN05216180_1315</name>
</gene>
<dbReference type="GO" id="GO:0005507">
    <property type="term" value="F:copper ion binding"/>
    <property type="evidence" value="ECO:0007669"/>
    <property type="project" value="TreeGrafter"/>
</dbReference>
<keyword evidence="2" id="KW-0963">Cytoplasm</keyword>
<keyword evidence="4" id="KW-1185">Reference proteome</keyword>
<comment type="subcellular location">
    <subcellularLocation>
        <location evidence="2">Cytoplasm</location>
    </subcellularLocation>
</comment>
<dbReference type="AlphaFoldDB" id="A0A1H8AIH7"/>
<dbReference type="EMBL" id="FOCG01000001">
    <property type="protein sequence ID" value="SEM69638.1"/>
    <property type="molecule type" value="Genomic_DNA"/>
</dbReference>
<evidence type="ECO:0000313" key="4">
    <source>
        <dbReference type="Proteomes" id="UP000199158"/>
    </source>
</evidence>